<dbReference type="PATRIC" id="fig|1432052.4.peg.631"/>
<dbReference type="GO" id="GO:0006355">
    <property type="term" value="P:regulation of DNA-templated transcription"/>
    <property type="evidence" value="ECO:0007669"/>
    <property type="project" value="InterPro"/>
</dbReference>
<keyword evidence="2 8" id="KW-0597">Phosphoprotein</keyword>
<keyword evidence="6" id="KW-0804">Transcription</keyword>
<dbReference type="Pfam" id="PF00486">
    <property type="entry name" value="Trans_reg_C"/>
    <property type="match status" value="1"/>
</dbReference>
<evidence type="ECO:0000259" key="11">
    <source>
        <dbReference type="PROSITE" id="PS51755"/>
    </source>
</evidence>
<dbReference type="PROSITE" id="PS51755">
    <property type="entry name" value="OMPR_PHOB"/>
    <property type="match status" value="1"/>
</dbReference>
<dbReference type="InterPro" id="IPR011006">
    <property type="entry name" value="CheY-like_superfamily"/>
</dbReference>
<keyword evidence="3" id="KW-0902">Two-component regulatory system</keyword>
<dbReference type="InterPro" id="IPR001867">
    <property type="entry name" value="OmpR/PhoB-type_DNA-bd"/>
</dbReference>
<evidence type="ECO:0000256" key="3">
    <source>
        <dbReference type="ARBA" id="ARBA00023012"/>
    </source>
</evidence>
<evidence type="ECO:0000256" key="7">
    <source>
        <dbReference type="ARBA" id="ARBA00024867"/>
    </source>
</evidence>
<evidence type="ECO:0000256" key="9">
    <source>
        <dbReference type="PROSITE-ProRule" id="PRU01091"/>
    </source>
</evidence>
<evidence type="ECO:0000313" key="12">
    <source>
        <dbReference type="EMBL" id="ODM08935.1"/>
    </source>
</evidence>
<dbReference type="CDD" id="cd00383">
    <property type="entry name" value="trans_reg_C"/>
    <property type="match status" value="1"/>
</dbReference>
<dbReference type="PROSITE" id="PS50110">
    <property type="entry name" value="RESPONSE_REGULATORY"/>
    <property type="match status" value="1"/>
</dbReference>
<dbReference type="GO" id="GO:0000976">
    <property type="term" value="F:transcription cis-regulatory region binding"/>
    <property type="evidence" value="ECO:0007669"/>
    <property type="project" value="TreeGrafter"/>
</dbReference>
<feature type="modified residue" description="4-aspartylphosphate" evidence="8">
    <location>
        <position position="51"/>
    </location>
</feature>
<dbReference type="GO" id="GO:0000156">
    <property type="term" value="F:phosphorelay response regulator activity"/>
    <property type="evidence" value="ECO:0007669"/>
    <property type="project" value="TreeGrafter"/>
</dbReference>
<dbReference type="SMART" id="SM00448">
    <property type="entry name" value="REC"/>
    <property type="match status" value="1"/>
</dbReference>
<organism evidence="12 13">
    <name type="scientific">Eisenbergiella tayi</name>
    <dbReference type="NCBI Taxonomy" id="1432052"/>
    <lineage>
        <taxon>Bacteria</taxon>
        <taxon>Bacillati</taxon>
        <taxon>Bacillota</taxon>
        <taxon>Clostridia</taxon>
        <taxon>Lachnospirales</taxon>
        <taxon>Lachnospiraceae</taxon>
        <taxon>Eisenbergiella</taxon>
    </lineage>
</organism>
<dbReference type="InterPro" id="IPR036388">
    <property type="entry name" value="WH-like_DNA-bd_sf"/>
</dbReference>
<dbReference type="Gene3D" id="6.10.250.690">
    <property type="match status" value="1"/>
</dbReference>
<dbReference type="EMBL" id="MCGH01000001">
    <property type="protein sequence ID" value="ODM08935.1"/>
    <property type="molecule type" value="Genomic_DNA"/>
</dbReference>
<dbReference type="InterPro" id="IPR039420">
    <property type="entry name" value="WalR-like"/>
</dbReference>
<keyword evidence="4" id="KW-0805">Transcription regulation</keyword>
<evidence type="ECO:0000256" key="5">
    <source>
        <dbReference type="ARBA" id="ARBA00023125"/>
    </source>
</evidence>
<dbReference type="Proteomes" id="UP000094067">
    <property type="component" value="Unassembled WGS sequence"/>
</dbReference>
<evidence type="ECO:0000256" key="1">
    <source>
        <dbReference type="ARBA" id="ARBA00018672"/>
    </source>
</evidence>
<dbReference type="PANTHER" id="PTHR48111">
    <property type="entry name" value="REGULATOR OF RPOS"/>
    <property type="match status" value="1"/>
</dbReference>
<keyword evidence="5 9" id="KW-0238">DNA-binding</keyword>
<protein>
    <recommendedName>
        <fullName evidence="1">Stage 0 sporulation protein A homolog</fullName>
    </recommendedName>
</protein>
<gene>
    <name evidence="12" type="primary">kdpE_1</name>
    <name evidence="12" type="ORF">BEI61_00564</name>
</gene>
<name>A0A1E3AJJ5_9FIRM</name>
<proteinExistence type="predicted"/>
<evidence type="ECO:0000313" key="13">
    <source>
        <dbReference type="Proteomes" id="UP000094067"/>
    </source>
</evidence>
<feature type="DNA-binding region" description="OmpR/PhoB-type" evidence="9">
    <location>
        <begin position="123"/>
        <end position="223"/>
    </location>
</feature>
<dbReference type="Gene3D" id="3.40.50.2300">
    <property type="match status" value="1"/>
</dbReference>
<dbReference type="Pfam" id="PF00072">
    <property type="entry name" value="Response_reg"/>
    <property type="match status" value="1"/>
</dbReference>
<evidence type="ECO:0000259" key="10">
    <source>
        <dbReference type="PROSITE" id="PS50110"/>
    </source>
</evidence>
<evidence type="ECO:0000256" key="6">
    <source>
        <dbReference type="ARBA" id="ARBA00023163"/>
    </source>
</evidence>
<dbReference type="AlphaFoldDB" id="A0A1E3AJJ5"/>
<dbReference type="Gene3D" id="1.10.10.10">
    <property type="entry name" value="Winged helix-like DNA-binding domain superfamily/Winged helix DNA-binding domain"/>
    <property type="match status" value="1"/>
</dbReference>
<feature type="domain" description="OmpR/PhoB-type" evidence="11">
    <location>
        <begin position="123"/>
        <end position="223"/>
    </location>
</feature>
<dbReference type="CDD" id="cd17574">
    <property type="entry name" value="REC_OmpR"/>
    <property type="match status" value="1"/>
</dbReference>
<evidence type="ECO:0000256" key="8">
    <source>
        <dbReference type="PROSITE-ProRule" id="PRU00169"/>
    </source>
</evidence>
<reference evidence="12 13" key="1">
    <citation type="submission" date="2016-07" db="EMBL/GenBank/DDBJ databases">
        <title>Characterization of isolates of Eisenbergiella tayi derived from blood cultures, using whole genome sequencing.</title>
        <authorList>
            <person name="Burdz T."/>
            <person name="Wiebe D."/>
            <person name="Huynh C."/>
            <person name="Bernard K."/>
        </authorList>
    </citation>
    <scope>NUCLEOTIDE SEQUENCE [LARGE SCALE GENOMIC DNA]</scope>
    <source>
        <strain evidence="12 13">NML 110608</strain>
    </source>
</reference>
<evidence type="ECO:0000256" key="4">
    <source>
        <dbReference type="ARBA" id="ARBA00023015"/>
    </source>
</evidence>
<comment type="function">
    <text evidence="7">May play the central regulatory role in sporulation. It may be an element of the effector pathway responsible for the activation of sporulation genes in response to nutritional stress. Spo0A may act in concert with spo0H (a sigma factor) to control the expression of some genes that are critical to the sporulation process.</text>
</comment>
<dbReference type="GO" id="GO:0005829">
    <property type="term" value="C:cytosol"/>
    <property type="evidence" value="ECO:0007669"/>
    <property type="project" value="TreeGrafter"/>
</dbReference>
<dbReference type="PANTHER" id="PTHR48111:SF40">
    <property type="entry name" value="PHOSPHATE REGULON TRANSCRIPTIONAL REGULATORY PROTEIN PHOB"/>
    <property type="match status" value="1"/>
</dbReference>
<feature type="domain" description="Response regulatory" evidence="10">
    <location>
        <begin position="3"/>
        <end position="115"/>
    </location>
</feature>
<dbReference type="RefSeq" id="WP_069151154.1">
    <property type="nucleotide sequence ID" value="NZ_MCGH01000001.1"/>
</dbReference>
<dbReference type="InterPro" id="IPR001789">
    <property type="entry name" value="Sig_transdc_resp-reg_receiver"/>
</dbReference>
<dbReference type="SMART" id="SM00862">
    <property type="entry name" value="Trans_reg_C"/>
    <property type="match status" value="1"/>
</dbReference>
<accession>A0A1E3AJJ5</accession>
<sequence length="224" mass="25347">MARILVVEDDEILRNGIAFALTREGHQVKTAGSLSGMRGQLEGTPDLVILDVSLPDGDSRDFLPCLRKENQVPVIFLTARNTEKDMIAGFDAGADDYITKPFSVPLLLRRIQAVLNRSGNRDGQVYCNGSLRYDFAGKELVIGETRVALTPTELRLLELFLNNRRQVLTREMLLARVWDDKGNYVEEKALAVNIRRLREKIEEDPGKPCRIKTVFGIGYKWEEQ</sequence>
<comment type="caution">
    <text evidence="12">The sequence shown here is derived from an EMBL/GenBank/DDBJ whole genome shotgun (WGS) entry which is preliminary data.</text>
</comment>
<dbReference type="GO" id="GO:0032993">
    <property type="term" value="C:protein-DNA complex"/>
    <property type="evidence" value="ECO:0007669"/>
    <property type="project" value="TreeGrafter"/>
</dbReference>
<evidence type="ECO:0000256" key="2">
    <source>
        <dbReference type="ARBA" id="ARBA00022553"/>
    </source>
</evidence>
<dbReference type="SUPFAM" id="SSF52172">
    <property type="entry name" value="CheY-like"/>
    <property type="match status" value="1"/>
</dbReference>